<feature type="compositionally biased region" description="Basic and acidic residues" evidence="1">
    <location>
        <begin position="77"/>
        <end position="97"/>
    </location>
</feature>
<dbReference type="EMBL" id="LBUX01000004">
    <property type="protein sequence ID" value="KKQ74465.1"/>
    <property type="molecule type" value="Genomic_DNA"/>
</dbReference>
<organism evidence="2 3">
    <name type="scientific">Berkelbacteria bacterium GW2011_GWB1_38_5</name>
    <dbReference type="NCBI Taxonomy" id="1618336"/>
    <lineage>
        <taxon>Bacteria</taxon>
        <taxon>Candidatus Berkelbacteria</taxon>
    </lineage>
</organism>
<evidence type="ECO:0000256" key="1">
    <source>
        <dbReference type="SAM" id="MobiDB-lite"/>
    </source>
</evidence>
<proteinExistence type="predicted"/>
<gene>
    <name evidence="2" type="ORF">US94_C0004G0006</name>
</gene>
<sequence>MIMDPRHLRSRFVRKHELVAEAIRVAKIIGLDIAESDFNKVTLDQLRQAFINRTINKLLWSITETKKKPPQKQAHRTIQDQAERGREIAKHDKRYTM</sequence>
<evidence type="ECO:0000313" key="2">
    <source>
        <dbReference type="EMBL" id="KKQ74465.1"/>
    </source>
</evidence>
<evidence type="ECO:0000313" key="3">
    <source>
        <dbReference type="Proteomes" id="UP000034498"/>
    </source>
</evidence>
<accession>A0A0G0KG31</accession>
<dbReference type="Proteomes" id="UP000034498">
    <property type="component" value="Unassembled WGS sequence"/>
</dbReference>
<protein>
    <submittedName>
        <fullName evidence="2">Uncharacterized protein</fullName>
    </submittedName>
</protein>
<dbReference type="AlphaFoldDB" id="A0A0G0KG31"/>
<comment type="caution">
    <text evidence="2">The sequence shown here is derived from an EMBL/GenBank/DDBJ whole genome shotgun (WGS) entry which is preliminary data.</text>
</comment>
<feature type="region of interest" description="Disordered" evidence="1">
    <location>
        <begin position="66"/>
        <end position="97"/>
    </location>
</feature>
<reference evidence="2 3" key="1">
    <citation type="journal article" date="2015" name="Nature">
        <title>rRNA introns, odd ribosomes, and small enigmatic genomes across a large radiation of phyla.</title>
        <authorList>
            <person name="Brown C.T."/>
            <person name="Hug L.A."/>
            <person name="Thomas B.C."/>
            <person name="Sharon I."/>
            <person name="Castelle C.J."/>
            <person name="Singh A."/>
            <person name="Wilkins M.J."/>
            <person name="Williams K.H."/>
            <person name="Banfield J.F."/>
        </authorList>
    </citation>
    <scope>NUCLEOTIDE SEQUENCE [LARGE SCALE GENOMIC DNA]</scope>
</reference>
<name>A0A0G0KG31_9BACT</name>